<keyword evidence="12 17" id="KW-0520">NAD</keyword>
<dbReference type="InterPro" id="IPR010934">
    <property type="entry name" value="NADH_DH_su5_C"/>
</dbReference>
<dbReference type="GO" id="GO:0003954">
    <property type="term" value="F:NADH dehydrogenase activity"/>
    <property type="evidence" value="ECO:0007669"/>
    <property type="project" value="TreeGrafter"/>
</dbReference>
<keyword evidence="5 17" id="KW-0813">Transport</keyword>
<feature type="transmembrane region" description="Helical" evidence="17">
    <location>
        <begin position="221"/>
        <end position="239"/>
    </location>
</feature>
<dbReference type="GeneID" id="2746451"/>
<feature type="transmembrane region" description="Helical" evidence="17">
    <location>
        <begin position="331"/>
        <end position="358"/>
    </location>
</feature>
<evidence type="ECO:0000256" key="14">
    <source>
        <dbReference type="ARBA" id="ARBA00023128"/>
    </source>
</evidence>
<dbReference type="RefSeq" id="NP_976159.1">
    <property type="nucleotide sequence ID" value="NC_005438.1"/>
</dbReference>
<feature type="transmembrane region" description="Helical" evidence="17">
    <location>
        <begin position="556"/>
        <end position="575"/>
    </location>
</feature>
<dbReference type="Pfam" id="PF06455">
    <property type="entry name" value="NADH5_C"/>
    <property type="match status" value="1"/>
</dbReference>
<dbReference type="GO" id="GO:0005743">
    <property type="term" value="C:mitochondrial inner membrane"/>
    <property type="evidence" value="ECO:0007669"/>
    <property type="project" value="UniProtKB-SubCell"/>
</dbReference>
<dbReference type="InterPro" id="IPR003945">
    <property type="entry name" value="NU5C-like"/>
</dbReference>
<evidence type="ECO:0000256" key="5">
    <source>
        <dbReference type="ARBA" id="ARBA00022448"/>
    </source>
</evidence>
<keyword evidence="7 17" id="KW-0812">Transmembrane</keyword>
<keyword evidence="10" id="KW-0249">Electron transport</keyword>
<keyword evidence="14 17" id="KW-0496">Mitochondrion</keyword>
<comment type="function">
    <text evidence="1">Core subunit of the mitochondrial membrane respiratory chain NADH dehydrogenase (Complex I) that is believed to belong to the minimal assembly required for catalysis. Complex I functions in the transfer of electrons from NADH to the respiratory chain. The immediate electron acceptor for the enzyme is believed to be ubiquinone.</text>
</comment>
<feature type="transmembrane region" description="Helical" evidence="17">
    <location>
        <begin position="297"/>
        <end position="319"/>
    </location>
</feature>
<evidence type="ECO:0000256" key="10">
    <source>
        <dbReference type="ARBA" id="ARBA00022982"/>
    </source>
</evidence>
<geneLocation type="mitochondrion" evidence="21"/>
<comment type="function">
    <text evidence="17">Core subunit of the mitochondrial membrane respiratory chain NADH dehydrogenase (Complex I) which catalyzes electron transfer from NADH through the respiratory chain, using ubiquinone as an electron acceptor. Essential for the catalytic activity and assembly of complex I.</text>
</comment>
<comment type="similarity">
    <text evidence="17">Belongs to the complex I subunit 5 family.</text>
</comment>
<keyword evidence="13 17" id="KW-0830">Ubiquinone</keyword>
<dbReference type="EMBL" id="AY191995">
    <property type="protein sequence ID" value="AAO43665.1"/>
    <property type="molecule type" value="Genomic_DNA"/>
</dbReference>
<evidence type="ECO:0000256" key="2">
    <source>
        <dbReference type="ARBA" id="ARBA00004448"/>
    </source>
</evidence>
<evidence type="ECO:0000259" key="20">
    <source>
        <dbReference type="Pfam" id="PF06455"/>
    </source>
</evidence>
<evidence type="ECO:0000256" key="15">
    <source>
        <dbReference type="ARBA" id="ARBA00023136"/>
    </source>
</evidence>
<dbReference type="GO" id="GO:0015990">
    <property type="term" value="P:electron transport coupled proton transport"/>
    <property type="evidence" value="ECO:0007669"/>
    <property type="project" value="TreeGrafter"/>
</dbReference>
<evidence type="ECO:0000259" key="18">
    <source>
        <dbReference type="Pfam" id="PF00361"/>
    </source>
</evidence>
<dbReference type="Pfam" id="PF00361">
    <property type="entry name" value="Proton_antipo_M"/>
    <property type="match status" value="1"/>
</dbReference>
<comment type="subcellular location">
    <subcellularLocation>
        <location evidence="2">Mitochondrion inner membrane</location>
        <topology evidence="2">Multi-pass membrane protein</topology>
    </subcellularLocation>
</comment>
<organism evidence="21">
    <name type="scientific">Gomphiocephalus hodgsoni</name>
    <name type="common">Antarctic springtail</name>
    <dbReference type="NCBI Taxonomy" id="221270"/>
    <lineage>
        <taxon>Eukaryota</taxon>
        <taxon>Metazoa</taxon>
        <taxon>Ecdysozoa</taxon>
        <taxon>Arthropoda</taxon>
        <taxon>Hexapoda</taxon>
        <taxon>Collembola</taxon>
        <taxon>Poduromorpha</taxon>
        <taxon>Poduroidea</taxon>
        <taxon>Hypogastruridae</taxon>
        <taxon>Gomphiocephalus</taxon>
    </lineage>
</organism>
<evidence type="ECO:0000256" key="13">
    <source>
        <dbReference type="ARBA" id="ARBA00023075"/>
    </source>
</evidence>
<evidence type="ECO:0000256" key="6">
    <source>
        <dbReference type="ARBA" id="ARBA00022660"/>
    </source>
</evidence>
<dbReference type="PANTHER" id="PTHR42829">
    <property type="entry name" value="NADH-UBIQUINONE OXIDOREDUCTASE CHAIN 5"/>
    <property type="match status" value="1"/>
</dbReference>
<evidence type="ECO:0000256" key="17">
    <source>
        <dbReference type="RuleBase" id="RU003404"/>
    </source>
</evidence>
<feature type="domain" description="NADH dehydrogenase subunit 5 C-terminal" evidence="20">
    <location>
        <begin position="394"/>
        <end position="572"/>
    </location>
</feature>
<keyword evidence="15 17" id="KW-0472">Membrane</keyword>
<feature type="transmembrane region" description="Helical" evidence="17">
    <location>
        <begin position="273"/>
        <end position="291"/>
    </location>
</feature>
<feature type="transmembrane region" description="Helical" evidence="17">
    <location>
        <begin position="12"/>
        <end position="34"/>
    </location>
</feature>
<feature type="transmembrane region" description="Helical" evidence="17">
    <location>
        <begin position="378"/>
        <end position="400"/>
    </location>
</feature>
<protein>
    <recommendedName>
        <fullName evidence="4 17">NADH-ubiquinone oxidoreductase chain 5</fullName>
        <ecNumber evidence="3 17">7.1.1.2</ecNumber>
    </recommendedName>
</protein>
<keyword evidence="9" id="KW-1278">Translocase</keyword>
<evidence type="ECO:0000256" key="16">
    <source>
        <dbReference type="ARBA" id="ARBA00049551"/>
    </source>
</evidence>
<evidence type="ECO:0000256" key="9">
    <source>
        <dbReference type="ARBA" id="ARBA00022967"/>
    </source>
</evidence>
<feature type="transmembrane region" description="Helical" evidence="17">
    <location>
        <begin position="94"/>
        <end position="111"/>
    </location>
</feature>
<reference evidence="21" key="1">
    <citation type="journal article" date="2003" name="Science">
        <title>Hexapod origins: monophyletic or paraphyletic?</title>
        <authorList>
            <person name="Nardi F."/>
            <person name="Spinsanti G."/>
            <person name="Boore J.L."/>
            <person name="Carapelli A."/>
            <person name="Dallai R."/>
            <person name="Frati F."/>
        </authorList>
    </citation>
    <scope>NUCLEOTIDE SEQUENCE</scope>
</reference>
<evidence type="ECO:0000256" key="3">
    <source>
        <dbReference type="ARBA" id="ARBA00012944"/>
    </source>
</evidence>
<dbReference type="PANTHER" id="PTHR42829:SF2">
    <property type="entry name" value="NADH-UBIQUINONE OXIDOREDUCTASE CHAIN 5"/>
    <property type="match status" value="1"/>
</dbReference>
<dbReference type="EC" id="7.1.1.2" evidence="3 17"/>
<evidence type="ECO:0000256" key="4">
    <source>
        <dbReference type="ARBA" id="ARBA00021096"/>
    </source>
</evidence>
<evidence type="ECO:0000256" key="8">
    <source>
        <dbReference type="ARBA" id="ARBA00022792"/>
    </source>
</evidence>
<name>Q85QQ7_GOMHO</name>
<evidence type="ECO:0000259" key="19">
    <source>
        <dbReference type="Pfam" id="PF00662"/>
    </source>
</evidence>
<keyword evidence="6" id="KW-0679">Respiratory chain</keyword>
<keyword evidence="11 17" id="KW-1133">Transmembrane helix</keyword>
<dbReference type="CTD" id="4540"/>
<feature type="domain" description="NADH:quinone oxidoreductase/Mrp antiporter transmembrane" evidence="18">
    <location>
        <begin position="111"/>
        <end position="388"/>
    </location>
</feature>
<feature type="transmembrane region" description="Helical" evidence="17">
    <location>
        <begin position="54"/>
        <end position="82"/>
    </location>
</feature>
<dbReference type="Pfam" id="PF00662">
    <property type="entry name" value="Proton_antipo_N"/>
    <property type="match status" value="1"/>
</dbReference>
<dbReference type="InterPro" id="IPR001516">
    <property type="entry name" value="Proton_antipo_N"/>
</dbReference>
<feature type="transmembrane region" description="Helical" evidence="17">
    <location>
        <begin position="245"/>
        <end position="266"/>
    </location>
</feature>
<feature type="transmembrane region" description="Helical" evidence="17">
    <location>
        <begin position="188"/>
        <end position="209"/>
    </location>
</feature>
<evidence type="ECO:0000256" key="7">
    <source>
        <dbReference type="ARBA" id="ARBA00022692"/>
    </source>
</evidence>
<dbReference type="GO" id="GO:0042773">
    <property type="term" value="P:ATP synthesis coupled electron transport"/>
    <property type="evidence" value="ECO:0007669"/>
    <property type="project" value="InterPro"/>
</dbReference>
<feature type="transmembrane region" description="Helical" evidence="17">
    <location>
        <begin position="421"/>
        <end position="444"/>
    </location>
</feature>
<feature type="domain" description="NADH-Ubiquinone oxidoreductase (complex I) chain 5 N-terminal" evidence="19">
    <location>
        <begin position="46"/>
        <end position="94"/>
    </location>
</feature>
<feature type="transmembrane region" description="Helical" evidence="17">
    <location>
        <begin position="450"/>
        <end position="470"/>
    </location>
</feature>
<proteinExistence type="inferred from homology"/>
<keyword evidence="8" id="KW-0999">Mitochondrion inner membrane</keyword>
<evidence type="ECO:0000256" key="1">
    <source>
        <dbReference type="ARBA" id="ARBA00003257"/>
    </source>
</evidence>
<dbReference type="InterPro" id="IPR001750">
    <property type="entry name" value="ND/Mrp_TM"/>
</dbReference>
<feature type="transmembrane region" description="Helical" evidence="17">
    <location>
        <begin position="117"/>
        <end position="135"/>
    </location>
</feature>
<dbReference type="PRINTS" id="PR01434">
    <property type="entry name" value="NADHDHGNASE5"/>
</dbReference>
<accession>Q85QQ7</accession>
<sequence>MMSYYKNLSVPLIYSMLMLVMSIFLLPMGVLFMLNDTIVFLEWDLLNLMSVSIMLTFLLDWMSLMFMGTVLLISSMVSFYSYSYMEGDINISRFIILVFLFVVSMILLILSPNMVSILLGWDGLGLVSYCLVIYYQNMKSASAGMLTVLSNRLGDVAILLCISWMFNYGGWNFYYLQYMYSEVELMTILLLVVVAALTKSAQIPFSAWLPAAMAAPTPVSSLVHSSTLVTAGVYLLIRFNELLGINFYLLLISVLTLFMSGAGANLEMDLKKIIALSTLSQLGVMMMTLSIGLYELAFFHLISHALFKSLLFLCAGLYIHSNYDTQDIRMLGGFSIMFPTTSLFFIGCSMSLCGFPFLAGFYSKDLILESFFMMNMNMLVYSLVFLGTMFTITYSARLVYYLFSSGSGISTLVHKESDLNMIIPMGVLFICSIMAGSLFNWVYLPSLSVVLPYLIKWSILFMGLVFLYFAWSKAGEYYFNTVLSFVNMSYIWFIGSMWFLPMLSAHFLAPSLKSGLIYFKYMDNGWLEEMGGQGGMLKLMKISSVVDGWSILNLKAYLFMVFIFVLFFILFMYFYSS</sequence>
<evidence type="ECO:0000313" key="21">
    <source>
        <dbReference type="EMBL" id="AAO43665.1"/>
    </source>
</evidence>
<comment type="catalytic activity">
    <reaction evidence="16 17">
        <text>a ubiquinone + NADH + 5 H(+)(in) = a ubiquinol + NAD(+) + 4 H(+)(out)</text>
        <dbReference type="Rhea" id="RHEA:29091"/>
        <dbReference type="Rhea" id="RHEA-COMP:9565"/>
        <dbReference type="Rhea" id="RHEA-COMP:9566"/>
        <dbReference type="ChEBI" id="CHEBI:15378"/>
        <dbReference type="ChEBI" id="CHEBI:16389"/>
        <dbReference type="ChEBI" id="CHEBI:17976"/>
        <dbReference type="ChEBI" id="CHEBI:57540"/>
        <dbReference type="ChEBI" id="CHEBI:57945"/>
        <dbReference type="EC" id="7.1.1.2"/>
    </reaction>
</comment>
<dbReference type="AlphaFoldDB" id="Q85QQ7"/>
<feature type="transmembrane region" description="Helical" evidence="17">
    <location>
        <begin position="156"/>
        <end position="176"/>
    </location>
</feature>
<evidence type="ECO:0000256" key="12">
    <source>
        <dbReference type="ARBA" id="ARBA00023027"/>
    </source>
</evidence>
<dbReference type="GO" id="GO:0008137">
    <property type="term" value="F:NADH dehydrogenase (ubiquinone) activity"/>
    <property type="evidence" value="ECO:0007669"/>
    <property type="project" value="UniProtKB-EC"/>
</dbReference>
<evidence type="ECO:0000256" key="11">
    <source>
        <dbReference type="ARBA" id="ARBA00022989"/>
    </source>
</evidence>